<evidence type="ECO:0000256" key="2">
    <source>
        <dbReference type="SAM" id="Coils"/>
    </source>
</evidence>
<dbReference type="Gene3D" id="4.10.60.10">
    <property type="entry name" value="Zinc finger, CCHC-type"/>
    <property type="match status" value="1"/>
</dbReference>
<comment type="caution">
    <text evidence="5">The sequence shown here is derived from an EMBL/GenBank/DDBJ whole genome shotgun (WGS) entry which is preliminary data.</text>
</comment>
<dbReference type="PROSITE" id="PS50158">
    <property type="entry name" value="ZF_CCHC"/>
    <property type="match status" value="1"/>
</dbReference>
<dbReference type="OrthoDB" id="6361509at2759"/>
<accession>A0A388KFC1</accession>
<dbReference type="SMART" id="SM00343">
    <property type="entry name" value="ZnF_C2HC"/>
    <property type="match status" value="1"/>
</dbReference>
<dbReference type="SUPFAM" id="SSF57756">
    <property type="entry name" value="Retrovirus zinc finger-like domains"/>
    <property type="match status" value="1"/>
</dbReference>
<dbReference type="Pfam" id="PF00098">
    <property type="entry name" value="zf-CCHC"/>
    <property type="match status" value="1"/>
</dbReference>
<keyword evidence="1" id="KW-0863">Zinc-finger</keyword>
<feature type="region of interest" description="Disordered" evidence="3">
    <location>
        <begin position="99"/>
        <end position="134"/>
    </location>
</feature>
<dbReference type="InterPro" id="IPR036875">
    <property type="entry name" value="Znf_CCHC_sf"/>
</dbReference>
<gene>
    <name evidence="5" type="ORF">CBR_g3249</name>
</gene>
<evidence type="ECO:0000256" key="3">
    <source>
        <dbReference type="SAM" id="MobiDB-lite"/>
    </source>
</evidence>
<feature type="coiled-coil region" evidence="2">
    <location>
        <begin position="215"/>
        <end position="242"/>
    </location>
</feature>
<organism evidence="5 6">
    <name type="scientific">Chara braunii</name>
    <name type="common">Braun's stonewort</name>
    <dbReference type="NCBI Taxonomy" id="69332"/>
    <lineage>
        <taxon>Eukaryota</taxon>
        <taxon>Viridiplantae</taxon>
        <taxon>Streptophyta</taxon>
        <taxon>Charophyceae</taxon>
        <taxon>Charales</taxon>
        <taxon>Characeae</taxon>
        <taxon>Chara</taxon>
    </lineage>
</organism>
<dbReference type="GO" id="GO:0008270">
    <property type="term" value="F:zinc ion binding"/>
    <property type="evidence" value="ECO:0007669"/>
    <property type="project" value="UniProtKB-KW"/>
</dbReference>
<proteinExistence type="predicted"/>
<keyword evidence="2" id="KW-0175">Coiled coil</keyword>
<dbReference type="EMBL" id="BFEA01000104">
    <property type="protein sequence ID" value="GBG68707.1"/>
    <property type="molecule type" value="Genomic_DNA"/>
</dbReference>
<evidence type="ECO:0000256" key="1">
    <source>
        <dbReference type="PROSITE-ProRule" id="PRU00047"/>
    </source>
</evidence>
<evidence type="ECO:0000313" key="6">
    <source>
        <dbReference type="Proteomes" id="UP000265515"/>
    </source>
</evidence>
<feature type="domain" description="CCHC-type" evidence="4">
    <location>
        <begin position="15"/>
        <end position="29"/>
    </location>
</feature>
<dbReference type="Gramene" id="GBG68707">
    <property type="protein sequence ID" value="GBG68707"/>
    <property type="gene ID" value="CBR_g3249"/>
</dbReference>
<evidence type="ECO:0000259" key="4">
    <source>
        <dbReference type="PROSITE" id="PS50158"/>
    </source>
</evidence>
<evidence type="ECO:0000313" key="5">
    <source>
        <dbReference type="EMBL" id="GBG68707.1"/>
    </source>
</evidence>
<dbReference type="GO" id="GO:0003676">
    <property type="term" value="F:nucleic acid binding"/>
    <property type="evidence" value="ECO:0007669"/>
    <property type="project" value="InterPro"/>
</dbReference>
<reference evidence="5 6" key="1">
    <citation type="journal article" date="2018" name="Cell">
        <title>The Chara Genome: Secondary Complexity and Implications for Plant Terrestrialization.</title>
        <authorList>
            <person name="Nishiyama T."/>
            <person name="Sakayama H."/>
            <person name="Vries J.D."/>
            <person name="Buschmann H."/>
            <person name="Saint-Marcoux D."/>
            <person name="Ullrich K.K."/>
            <person name="Haas F.B."/>
            <person name="Vanderstraeten L."/>
            <person name="Becker D."/>
            <person name="Lang D."/>
            <person name="Vosolsobe S."/>
            <person name="Rombauts S."/>
            <person name="Wilhelmsson P.K.I."/>
            <person name="Janitza P."/>
            <person name="Kern R."/>
            <person name="Heyl A."/>
            <person name="Rumpler F."/>
            <person name="Villalobos L.I.A.C."/>
            <person name="Clay J.M."/>
            <person name="Skokan R."/>
            <person name="Toyoda A."/>
            <person name="Suzuki Y."/>
            <person name="Kagoshima H."/>
            <person name="Schijlen E."/>
            <person name="Tajeshwar N."/>
            <person name="Catarino B."/>
            <person name="Hetherington A.J."/>
            <person name="Saltykova A."/>
            <person name="Bonnot C."/>
            <person name="Breuninger H."/>
            <person name="Symeonidi A."/>
            <person name="Radhakrishnan G.V."/>
            <person name="Van Nieuwerburgh F."/>
            <person name="Deforce D."/>
            <person name="Chang C."/>
            <person name="Karol K.G."/>
            <person name="Hedrich R."/>
            <person name="Ulvskov P."/>
            <person name="Glockner G."/>
            <person name="Delwiche C.F."/>
            <person name="Petrasek J."/>
            <person name="Van de Peer Y."/>
            <person name="Friml J."/>
            <person name="Beilby M."/>
            <person name="Dolan L."/>
            <person name="Kohara Y."/>
            <person name="Sugano S."/>
            <person name="Fujiyama A."/>
            <person name="Delaux P.-M."/>
            <person name="Quint M."/>
            <person name="TheiBen G."/>
            <person name="Hagemann M."/>
            <person name="Harholt J."/>
            <person name="Dunand C."/>
            <person name="Zachgo S."/>
            <person name="Langdale J."/>
            <person name="Maumus F."/>
            <person name="Straeten D.V.D."/>
            <person name="Gould S.B."/>
            <person name="Rensing S.A."/>
        </authorList>
    </citation>
    <scope>NUCLEOTIDE SEQUENCE [LARGE SCALE GENOMIC DNA]</scope>
    <source>
        <strain evidence="5 6">S276</strain>
    </source>
</reference>
<feature type="region of interest" description="Disordered" evidence="3">
    <location>
        <begin position="338"/>
        <end position="374"/>
    </location>
</feature>
<keyword evidence="1" id="KW-0862">Zinc</keyword>
<sequence>MATQANGRYIDNRSCYNCGQQGHISRFCPLSDKRLNGGQASTSMAIVPAQPLMTGPSNTIGVGIVAPTFSNNYSNDKTWLRNRVATLEDIVGRIKVRHDADEAKEVAAKEEAERKKRETKEGERRLRDKKESEEQYTRMSLELSKQWDKVCEKIDKRDQGANELAKLQEEVGRLSRGKNEVSSTEATVKPTTDVDAVNKLKREQEEARVVVDRRFAMMEEKIAALIKGKEEAEANAELWKAEAHRPGNKRGNIVVCTQATQARVRPRSVSVVRTASASAGMARTEEKADPVIKGIVERHQMEINALKELCLKDVDGRIEAEKEVERLKEAMARLEMEKRQKGTNLKSRLDEAAGPSTYKPPCPPLKKKGNLTPGMQLNDREAFVQEERKNLRKKNKLEIQKICRDEGILYTTLEPTKEEIIYQRVQHMFGVDNLTKGKGKDDTVVEVTAGETEDNDVEAAVDTAAS</sequence>
<keyword evidence="1" id="KW-0479">Metal-binding</keyword>
<dbReference type="Proteomes" id="UP000265515">
    <property type="component" value="Unassembled WGS sequence"/>
</dbReference>
<keyword evidence="6" id="KW-1185">Reference proteome</keyword>
<dbReference type="InterPro" id="IPR001878">
    <property type="entry name" value="Znf_CCHC"/>
</dbReference>
<name>A0A388KFC1_CHABU</name>
<protein>
    <recommendedName>
        <fullName evidence="4">CCHC-type domain-containing protein</fullName>
    </recommendedName>
</protein>
<dbReference type="AlphaFoldDB" id="A0A388KFC1"/>